<evidence type="ECO:0000313" key="3">
    <source>
        <dbReference type="Proteomes" id="UP000019812"/>
    </source>
</evidence>
<dbReference type="RefSeq" id="WP_273703887.1">
    <property type="nucleotide sequence ID" value="NZ_JDSS02000037.1"/>
</dbReference>
<dbReference type="PANTHER" id="PTHR43685:SF2">
    <property type="entry name" value="GLYCOSYLTRANSFERASE 2-LIKE DOMAIN-CONTAINING PROTEIN"/>
    <property type="match status" value="1"/>
</dbReference>
<dbReference type="Gene3D" id="3.90.550.10">
    <property type="entry name" value="Spore Coat Polysaccharide Biosynthesis Protein SpsA, Chain A"/>
    <property type="match status" value="1"/>
</dbReference>
<dbReference type="EMBL" id="JDSS02000037">
    <property type="protein sequence ID" value="KFB66887.1"/>
    <property type="molecule type" value="Genomic_DNA"/>
</dbReference>
<evidence type="ECO:0000259" key="1">
    <source>
        <dbReference type="Pfam" id="PF00535"/>
    </source>
</evidence>
<proteinExistence type="predicted"/>
<accession>A0A084XWP3</accession>
<dbReference type="SUPFAM" id="SSF53448">
    <property type="entry name" value="Nucleotide-diphospho-sugar transferases"/>
    <property type="match status" value="1"/>
</dbReference>
<sequence length="314" mass="35057">MSTTPKISVIIPCYNAERYIVSAISSVLAQNWPNLEVVVVDDGSSDRSAELICASFPEVRLVQQRNQGIAVARNHGIACAQGDWIAFLDADDIWLPGKLQAQWDTLSAVPGARMCHTAFEFWTSTEPSPEPAFLAALQSRSGDRRRWFGVSGWIYPQLLLDCAVWTSTVLVHRSVFSEVGQFDQSLRIGEDYDLWLRISRVTQILHVAFPYALYRMHPTSITRSIVQENHRGLVISRALARWGYRSPDGSSARKADVDRALANTWSEFACVHLTAGNLIRARQAALTALRIDMTHAKGWKVLISTFAGSLFSHK</sequence>
<dbReference type="InterPro" id="IPR029044">
    <property type="entry name" value="Nucleotide-diphossugar_trans"/>
</dbReference>
<dbReference type="AlphaFoldDB" id="A0A084XWP3"/>
<dbReference type="PANTHER" id="PTHR43685">
    <property type="entry name" value="GLYCOSYLTRANSFERASE"/>
    <property type="match status" value="1"/>
</dbReference>
<dbReference type="Proteomes" id="UP000019812">
    <property type="component" value="Unassembled WGS sequence"/>
</dbReference>
<organism evidence="2 3">
    <name type="scientific">Candidatus Accumulibacter vicinus</name>
    <dbReference type="NCBI Taxonomy" id="2954382"/>
    <lineage>
        <taxon>Bacteria</taxon>
        <taxon>Pseudomonadati</taxon>
        <taxon>Pseudomonadota</taxon>
        <taxon>Betaproteobacteria</taxon>
        <taxon>Candidatus Accumulibacter</taxon>
    </lineage>
</organism>
<comment type="caution">
    <text evidence="2">The sequence shown here is derived from an EMBL/GenBank/DDBJ whole genome shotgun (WGS) entry which is preliminary data.</text>
</comment>
<feature type="domain" description="Glycosyltransferase 2-like" evidence="1">
    <location>
        <begin position="8"/>
        <end position="108"/>
    </location>
</feature>
<reference evidence="2 3" key="1">
    <citation type="submission" date="2014-07" db="EMBL/GenBank/DDBJ databases">
        <title>Expanding our view of genomic diversity in Candidatus Accumulibacter clades.</title>
        <authorList>
            <person name="Skennerton C.T."/>
            <person name="Barr J.J."/>
            <person name="Slater F.R."/>
            <person name="Bond P.L."/>
            <person name="Tyson G.W."/>
        </authorList>
    </citation>
    <scope>NUCLEOTIDE SEQUENCE [LARGE SCALE GENOMIC DNA]</scope>
    <source>
        <strain evidence="3">SK-01</strain>
    </source>
</reference>
<protein>
    <submittedName>
        <fullName evidence="2">Chondroitin polymerase</fullName>
    </submittedName>
</protein>
<gene>
    <name evidence="2" type="primary">kfoC_2</name>
    <name evidence="2" type="ORF">CAPSK01_003826</name>
</gene>
<name>A0A084XWP3_9PROT</name>
<dbReference type="STRING" id="1457154.CAPSK01_003826"/>
<evidence type="ECO:0000313" key="2">
    <source>
        <dbReference type="EMBL" id="KFB66887.1"/>
    </source>
</evidence>
<dbReference type="InterPro" id="IPR001173">
    <property type="entry name" value="Glyco_trans_2-like"/>
</dbReference>
<dbReference type="Pfam" id="PF00535">
    <property type="entry name" value="Glycos_transf_2"/>
    <property type="match status" value="1"/>
</dbReference>
<dbReference type="InterPro" id="IPR050834">
    <property type="entry name" value="Glycosyltransf_2"/>
</dbReference>